<proteinExistence type="inferred from homology"/>
<dbReference type="InterPro" id="IPR017927">
    <property type="entry name" value="FAD-bd_FR_type"/>
</dbReference>
<dbReference type="InterPro" id="IPR019480">
    <property type="entry name" value="Dihydroorotate_DH_Fe-S-bd"/>
</dbReference>
<dbReference type="Pfam" id="PF00175">
    <property type="entry name" value="NAD_binding_1"/>
    <property type="match status" value="1"/>
</dbReference>
<dbReference type="SUPFAM" id="SSF52343">
    <property type="entry name" value="Ferredoxin reductase-like, C-terminal NADP-linked domain"/>
    <property type="match status" value="1"/>
</dbReference>
<dbReference type="Proteomes" id="UP000005439">
    <property type="component" value="Chromosome"/>
</dbReference>
<feature type="binding site" evidence="11">
    <location>
        <begin position="48"/>
        <end position="51"/>
    </location>
    <ligand>
        <name>FAD</name>
        <dbReference type="ChEBI" id="CHEBI:57692"/>
    </ligand>
</feature>
<dbReference type="Pfam" id="PF10418">
    <property type="entry name" value="DHODB_Fe-S_bind"/>
    <property type="match status" value="1"/>
</dbReference>
<reference evidence="14 15" key="2">
    <citation type="journal article" date="2012" name="Stand. Genomic Sci.">
        <title>Complete genome sequence of the moderately thermophilic mineral-sulfide-oxidizing firmicute Sulfobacillus acidophilus type strain (NAL(T)).</title>
        <authorList>
            <person name="Anderson I."/>
            <person name="Chertkov O."/>
            <person name="Chen A."/>
            <person name="Saunders E."/>
            <person name="Lapidus A."/>
            <person name="Nolan M."/>
            <person name="Lucas S."/>
            <person name="Hammon N."/>
            <person name="Deshpande S."/>
            <person name="Cheng J.F."/>
            <person name="Han C."/>
            <person name="Tapia R."/>
            <person name="Goodwin L.A."/>
            <person name="Pitluck S."/>
            <person name="Liolios K."/>
            <person name="Pagani I."/>
            <person name="Ivanova N."/>
            <person name="Mikhailova N."/>
            <person name="Pati A."/>
            <person name="Palaniappan K."/>
            <person name="Land M."/>
            <person name="Pan C."/>
            <person name="Rohde M."/>
            <person name="Pukall R."/>
            <person name="Goker M."/>
            <person name="Detter J.C."/>
            <person name="Woyke T."/>
            <person name="Bristow J."/>
            <person name="Eisen J.A."/>
            <person name="Markowitz V."/>
            <person name="Hugenholtz P."/>
            <person name="Kyrpides N.C."/>
            <person name="Klenk H.P."/>
            <person name="Mavromatis K."/>
        </authorList>
    </citation>
    <scope>NUCLEOTIDE SEQUENCE [LARGE SCALE GENOMIC DNA]</scope>
    <source>
        <strain evidence="15">ATCC 700253 / DSM 10332 / NAL</strain>
    </source>
</reference>
<evidence type="ECO:0000256" key="11">
    <source>
        <dbReference type="PIRSR" id="PIRSR006816-1"/>
    </source>
</evidence>
<keyword evidence="2" id="KW-0813">Transport</keyword>
<keyword evidence="7" id="KW-0249">Electron transport</keyword>
<gene>
    <name evidence="14" type="ordered locus">Sulac_1470</name>
</gene>
<dbReference type="CDD" id="cd06218">
    <property type="entry name" value="DHOD_e_trans"/>
    <property type="match status" value="1"/>
</dbReference>
<dbReference type="PANTHER" id="PTHR43513:SF3">
    <property type="entry name" value="DIHYDROOROTATE DEHYDROGENASE B (NAD(+)), ELECTRON TRANSFER SUBUNIT-RELATED"/>
    <property type="match status" value="1"/>
</dbReference>
<evidence type="ECO:0000256" key="7">
    <source>
        <dbReference type="ARBA" id="ARBA00022982"/>
    </source>
</evidence>
<accession>G8TX59</accession>
<dbReference type="InterPro" id="IPR017938">
    <property type="entry name" value="Riboflavin_synthase-like_b-brl"/>
</dbReference>
<keyword evidence="6 11" id="KW-0274">FAD</keyword>
<evidence type="ECO:0000313" key="15">
    <source>
        <dbReference type="Proteomes" id="UP000005439"/>
    </source>
</evidence>
<dbReference type="Gene3D" id="2.10.240.10">
    <property type="entry name" value="Dihydroorotate dehydrogenase, electron transfer subunit"/>
    <property type="match status" value="1"/>
</dbReference>
<keyword evidence="4 12" id="KW-0001">2Fe-2S</keyword>
<evidence type="ECO:0000313" key="14">
    <source>
        <dbReference type="EMBL" id="AEW04967.1"/>
    </source>
</evidence>
<dbReference type="InterPro" id="IPR050353">
    <property type="entry name" value="PyrK_electron_transfer"/>
</dbReference>
<keyword evidence="3 11" id="KW-0285">Flavoprotein</keyword>
<comment type="cofactor">
    <cofactor evidence="12">
        <name>[2Fe-2S] cluster</name>
        <dbReference type="ChEBI" id="CHEBI:190135"/>
    </cofactor>
    <text evidence="12">Binds 1 [2Fe-2S] cluster per subunit.</text>
</comment>
<dbReference type="InterPro" id="IPR001433">
    <property type="entry name" value="OxRdtase_FAD/NAD-bd"/>
</dbReference>
<evidence type="ECO:0000259" key="13">
    <source>
        <dbReference type="PROSITE" id="PS51384"/>
    </source>
</evidence>
<dbReference type="AlphaFoldDB" id="G8TX59"/>
<dbReference type="SUPFAM" id="SSF63380">
    <property type="entry name" value="Riboflavin synthase domain-like"/>
    <property type="match status" value="1"/>
</dbReference>
<dbReference type="Gene3D" id="3.40.50.80">
    <property type="entry name" value="Nucleotide-binding domain of ferredoxin-NADP reductase (FNR) module"/>
    <property type="match status" value="1"/>
</dbReference>
<dbReference type="EC" id="1.3.98.1" evidence="14"/>
<dbReference type="GO" id="GO:0051537">
    <property type="term" value="F:2 iron, 2 sulfur cluster binding"/>
    <property type="evidence" value="ECO:0007669"/>
    <property type="project" value="UniProtKB-KW"/>
</dbReference>
<evidence type="ECO:0000256" key="9">
    <source>
        <dbReference type="ARBA" id="ARBA00023014"/>
    </source>
</evidence>
<dbReference type="STRING" id="679936.Sulac_1470"/>
<evidence type="ECO:0000256" key="3">
    <source>
        <dbReference type="ARBA" id="ARBA00022630"/>
    </source>
</evidence>
<feature type="binding site" evidence="12">
    <location>
        <position position="244"/>
    </location>
    <ligand>
        <name>[2Fe-2S] cluster</name>
        <dbReference type="ChEBI" id="CHEBI:190135"/>
    </ligand>
</feature>
<keyword evidence="8 12" id="KW-0408">Iron</keyword>
<dbReference type="InterPro" id="IPR037117">
    <property type="entry name" value="Dihydroorotate_DH_ele_sf"/>
</dbReference>
<dbReference type="PANTHER" id="PTHR43513">
    <property type="entry name" value="DIHYDROOROTATE DEHYDROGENASE B (NAD(+)), ELECTRON TRANSFER SUBUNIT"/>
    <property type="match status" value="1"/>
</dbReference>
<dbReference type="InterPro" id="IPR012165">
    <property type="entry name" value="Cyt_c3_hydrogenase_gsu"/>
</dbReference>
<reference evidence="15" key="1">
    <citation type="submission" date="2011-12" db="EMBL/GenBank/DDBJ databases">
        <title>The complete genome of chromosome of Sulfobacillus acidophilus DSM 10332.</title>
        <authorList>
            <person name="Lucas S."/>
            <person name="Han J."/>
            <person name="Lapidus A."/>
            <person name="Bruce D."/>
            <person name="Goodwin L."/>
            <person name="Pitluck S."/>
            <person name="Peters L."/>
            <person name="Kyrpides N."/>
            <person name="Mavromatis K."/>
            <person name="Ivanova N."/>
            <person name="Mikhailova N."/>
            <person name="Chertkov O."/>
            <person name="Saunders E."/>
            <person name="Detter J.C."/>
            <person name="Tapia R."/>
            <person name="Han C."/>
            <person name="Land M."/>
            <person name="Hauser L."/>
            <person name="Markowitz V."/>
            <person name="Cheng J.-F."/>
            <person name="Hugenholtz P."/>
            <person name="Woyke T."/>
            <person name="Wu D."/>
            <person name="Pukall R."/>
            <person name="Gehrich-Schroeter G."/>
            <person name="Schneider S."/>
            <person name="Klenk H.-P."/>
            <person name="Eisen J.A."/>
        </authorList>
    </citation>
    <scope>NUCLEOTIDE SEQUENCE [LARGE SCALE GENOMIC DNA]</scope>
    <source>
        <strain evidence="15">ATCC 700253 / DSM 10332 / NAL</strain>
    </source>
</reference>
<feature type="binding site" evidence="11">
    <location>
        <begin position="72"/>
        <end position="73"/>
    </location>
    <ligand>
        <name>FAD</name>
        <dbReference type="ChEBI" id="CHEBI:57692"/>
    </ligand>
</feature>
<feature type="binding site" evidence="12">
    <location>
        <position position="226"/>
    </location>
    <ligand>
        <name>[2Fe-2S] cluster</name>
        <dbReference type="ChEBI" id="CHEBI:190135"/>
    </ligand>
</feature>
<dbReference type="PROSITE" id="PS51384">
    <property type="entry name" value="FAD_FR"/>
    <property type="match status" value="1"/>
</dbReference>
<dbReference type="KEGG" id="sap:Sulac_1470"/>
<evidence type="ECO:0000256" key="2">
    <source>
        <dbReference type="ARBA" id="ARBA00022448"/>
    </source>
</evidence>
<evidence type="ECO:0000256" key="8">
    <source>
        <dbReference type="ARBA" id="ARBA00023004"/>
    </source>
</evidence>
<evidence type="ECO:0000256" key="1">
    <source>
        <dbReference type="ARBA" id="ARBA00006422"/>
    </source>
</evidence>
<comment type="cofactor">
    <cofactor evidence="11">
        <name>FAD</name>
        <dbReference type="ChEBI" id="CHEBI:57692"/>
    </cofactor>
    <text evidence="11">Binds 1 FAD per subunit.</text>
</comment>
<dbReference type="GO" id="GO:0050660">
    <property type="term" value="F:flavin adenine dinucleotide binding"/>
    <property type="evidence" value="ECO:0007669"/>
    <property type="project" value="InterPro"/>
</dbReference>
<keyword evidence="9 12" id="KW-0411">Iron-sulfur</keyword>
<dbReference type="InterPro" id="IPR039261">
    <property type="entry name" value="FNR_nucleotide-bd"/>
</dbReference>
<feature type="binding site" evidence="12">
    <location>
        <position position="218"/>
    </location>
    <ligand>
        <name>[2Fe-2S] cluster</name>
        <dbReference type="ChEBI" id="CHEBI:190135"/>
    </ligand>
</feature>
<name>G8TX59_SULAD</name>
<dbReference type="PIRSF" id="PIRSF006816">
    <property type="entry name" value="Cyc3_hyd_g"/>
    <property type="match status" value="1"/>
</dbReference>
<evidence type="ECO:0000256" key="4">
    <source>
        <dbReference type="ARBA" id="ARBA00022714"/>
    </source>
</evidence>
<evidence type="ECO:0000256" key="10">
    <source>
        <dbReference type="ARBA" id="ARBA00034078"/>
    </source>
</evidence>
<dbReference type="GO" id="GO:0006221">
    <property type="term" value="P:pyrimidine nucleotide biosynthetic process"/>
    <property type="evidence" value="ECO:0007669"/>
    <property type="project" value="InterPro"/>
</dbReference>
<organism evidence="14 15">
    <name type="scientific">Sulfobacillus acidophilus (strain ATCC 700253 / DSM 10332 / NAL)</name>
    <dbReference type="NCBI Taxonomy" id="679936"/>
    <lineage>
        <taxon>Bacteria</taxon>
        <taxon>Bacillati</taxon>
        <taxon>Bacillota</taxon>
        <taxon>Clostridia</taxon>
        <taxon>Eubacteriales</taxon>
        <taxon>Clostridiales Family XVII. Incertae Sedis</taxon>
        <taxon>Sulfobacillus</taxon>
    </lineage>
</organism>
<dbReference type="GO" id="GO:0046872">
    <property type="term" value="F:metal ion binding"/>
    <property type="evidence" value="ECO:0007669"/>
    <property type="project" value="UniProtKB-KW"/>
</dbReference>
<feature type="binding site" evidence="12">
    <location>
        <position position="223"/>
    </location>
    <ligand>
        <name>[2Fe-2S] cluster</name>
        <dbReference type="ChEBI" id="CHEBI:190135"/>
    </ligand>
</feature>
<protein>
    <submittedName>
        <fullName evidence="14">Dihydroorotate oxidase B, electron transfer subunit</fullName>
        <ecNumber evidence="14">1.3.98.1</ecNumber>
    </submittedName>
</protein>
<dbReference type="PATRIC" id="fig|679936.5.peg.1535"/>
<sequence>MAHAFDAHVEEVRVPAPDHVEILLRHEALAQAIPGQFAHVLTPGTLRRPISFSRLMPERHLAGILFRVVGQGTAWLSRVEPGQTLNLLAPLGRGFTPPDPDEPWCVVGGGVGIPPLYAATRQWGNQHAPAVILGARTRQDVLMADEFQPMAESLTITTDDGSWGTAGTVLGPLDRWLTSHPKGTLLACGPTGMLAEIWRRTAGWSGRVQLALEQRMGCGIGACLACVVTAEPVGPEGPRYRRVCTEGPVFAREELVFQ</sequence>
<dbReference type="GO" id="GO:1990663">
    <property type="term" value="F:dihydroorotate dehydrogenase (fumarate) activity"/>
    <property type="evidence" value="ECO:0007669"/>
    <property type="project" value="UniProtKB-EC"/>
</dbReference>
<dbReference type="Gene3D" id="2.40.30.10">
    <property type="entry name" value="Translation factors"/>
    <property type="match status" value="1"/>
</dbReference>
<dbReference type="HOGENOM" id="CLU_003827_1_2_9"/>
<feature type="binding site" evidence="11">
    <location>
        <begin position="65"/>
        <end position="67"/>
    </location>
    <ligand>
        <name>FAD</name>
        <dbReference type="ChEBI" id="CHEBI:57692"/>
    </ligand>
</feature>
<comment type="cofactor">
    <cofactor evidence="10">
        <name>[2Fe-2S] cluster</name>
        <dbReference type="ChEBI" id="CHEBI:190135"/>
    </cofactor>
</comment>
<evidence type="ECO:0000256" key="12">
    <source>
        <dbReference type="PIRSR" id="PIRSR006816-2"/>
    </source>
</evidence>
<feature type="domain" description="FAD-binding FR-type" evidence="13">
    <location>
        <begin position="2"/>
        <end position="97"/>
    </location>
</feature>
<keyword evidence="15" id="KW-1185">Reference proteome</keyword>
<keyword evidence="14" id="KW-0560">Oxidoreductase</keyword>
<evidence type="ECO:0000256" key="6">
    <source>
        <dbReference type="ARBA" id="ARBA00022827"/>
    </source>
</evidence>
<keyword evidence="5 12" id="KW-0479">Metal-binding</keyword>
<comment type="similarity">
    <text evidence="1">Belongs to the PyrK family.</text>
</comment>
<evidence type="ECO:0000256" key="5">
    <source>
        <dbReference type="ARBA" id="ARBA00022723"/>
    </source>
</evidence>
<dbReference type="EMBL" id="CP003179">
    <property type="protein sequence ID" value="AEW04967.1"/>
    <property type="molecule type" value="Genomic_DNA"/>
</dbReference>